<protein>
    <recommendedName>
        <fullName evidence="2">Tick transposon</fullName>
    </recommendedName>
</protein>
<feature type="non-terminal residue" evidence="1">
    <location>
        <position position="1"/>
    </location>
</feature>
<dbReference type="SUPFAM" id="SSF53098">
    <property type="entry name" value="Ribonuclease H-like"/>
    <property type="match status" value="1"/>
</dbReference>
<evidence type="ECO:0008006" key="2">
    <source>
        <dbReference type="Google" id="ProtNLM"/>
    </source>
</evidence>
<organism evidence="1">
    <name type="scientific">Rhipicephalus pulchellus</name>
    <name type="common">Yellow backed tick</name>
    <name type="synonym">Dermacentor pulchellus</name>
    <dbReference type="NCBI Taxonomy" id="72859"/>
    <lineage>
        <taxon>Eukaryota</taxon>
        <taxon>Metazoa</taxon>
        <taxon>Ecdysozoa</taxon>
        <taxon>Arthropoda</taxon>
        <taxon>Chelicerata</taxon>
        <taxon>Arachnida</taxon>
        <taxon>Acari</taxon>
        <taxon>Parasitiformes</taxon>
        <taxon>Ixodida</taxon>
        <taxon>Ixodoidea</taxon>
        <taxon>Ixodidae</taxon>
        <taxon>Rhipicephalinae</taxon>
        <taxon>Rhipicephalus</taxon>
        <taxon>Rhipicephalus</taxon>
    </lineage>
</organism>
<accession>L7MBD5</accession>
<evidence type="ECO:0000313" key="1">
    <source>
        <dbReference type="EMBL" id="JAA61330.1"/>
    </source>
</evidence>
<proteinExistence type="evidence at transcript level"/>
<dbReference type="Gene3D" id="3.30.420.10">
    <property type="entry name" value="Ribonuclease H-like superfamily/Ribonuclease H"/>
    <property type="match status" value="1"/>
</dbReference>
<name>L7MBD5_RHIPC</name>
<reference evidence="1" key="1">
    <citation type="submission" date="2012-11" db="EMBL/GenBank/DDBJ databases">
        <authorList>
            <person name="Lucero-Rivera Y.E."/>
            <person name="Tovar-Ramirez D."/>
        </authorList>
    </citation>
    <scope>NUCLEOTIDE SEQUENCE</scope>
    <source>
        <tissue evidence="1">Salivary gland</tissue>
    </source>
</reference>
<dbReference type="InterPro" id="IPR012337">
    <property type="entry name" value="RNaseH-like_sf"/>
</dbReference>
<sequence>RYVTSQRGDYFFASLIRKSIKRVLGLPMRTSTDSLASLGVHNTIEEVIEAQQTAQLERLSSTILGRKILAGVNINPTFARERETQLHERTRSCIKVFPLPRNVNPQHNTGRRLARASALLSHAHAHASDACFVDAAQYECSSNHTPRFAVVSVDTKGRVLSAASIITSSSGKAEQLAIALALLDPNKTEVYTDSRSAARAFASGAVCREVAKILEGKILEHHTITWFPAHVGSKVGGLVNANELAHARARGLACRAGLSEVGVGGARDGPGPIVAETEPPRFRDTLSTFHEVAKYYQLARRAFPLPHRYLSRPQSVTLRLLQTHSYPSLS</sequence>
<reference evidence="1" key="2">
    <citation type="journal article" date="2015" name="J. Proteomics">
        <title>Sexual differences in the sialomes of the zebra tick, Rhipicephalus pulchellus.</title>
        <authorList>
            <person name="Tan A.W."/>
            <person name="Francischetti I.M."/>
            <person name="Slovak M."/>
            <person name="Kini R.M."/>
            <person name="Ribeiro J.M."/>
        </authorList>
    </citation>
    <scope>NUCLEOTIDE SEQUENCE</scope>
    <source>
        <tissue evidence="1">Salivary gland</tissue>
    </source>
</reference>
<dbReference type="GO" id="GO:0003676">
    <property type="term" value="F:nucleic acid binding"/>
    <property type="evidence" value="ECO:0007669"/>
    <property type="project" value="InterPro"/>
</dbReference>
<feature type="non-terminal residue" evidence="1">
    <location>
        <position position="330"/>
    </location>
</feature>
<dbReference type="InterPro" id="IPR036397">
    <property type="entry name" value="RNaseH_sf"/>
</dbReference>
<dbReference type="AlphaFoldDB" id="L7MBD5"/>
<dbReference type="EMBL" id="GACK01003704">
    <property type="protein sequence ID" value="JAA61330.1"/>
    <property type="molecule type" value="mRNA"/>
</dbReference>